<dbReference type="Proteomes" id="UP001221686">
    <property type="component" value="Unassembled WGS sequence"/>
</dbReference>
<name>A0ABT5E0Z8_9BACT</name>
<dbReference type="EMBL" id="JAQNDL010000002">
    <property type="protein sequence ID" value="MDC0719098.1"/>
    <property type="molecule type" value="Genomic_DNA"/>
</dbReference>
<evidence type="ECO:0000313" key="1">
    <source>
        <dbReference type="EMBL" id="MDC0719098.1"/>
    </source>
</evidence>
<sequence>MCNEWLERLDLAAEPSSEVIEASRLECEAELLGFIAELEAGA</sequence>
<proteinExistence type="predicted"/>
<reference evidence="1 2" key="1">
    <citation type="submission" date="2022-11" db="EMBL/GenBank/DDBJ databases">
        <title>Minimal conservation of predation-associated metabolite biosynthetic gene clusters underscores biosynthetic potential of Myxococcota including descriptions for ten novel species: Archangium lansinium sp. nov., Myxococcus landrumus sp. nov., Nannocystis bai.</title>
        <authorList>
            <person name="Ahearne A."/>
            <person name="Stevens C."/>
            <person name="Dowd S."/>
        </authorList>
    </citation>
    <scope>NUCLEOTIDE SEQUENCE [LARGE SCALE GENOMIC DNA]</scope>
    <source>
        <strain evidence="1 2">BB15-2</strain>
    </source>
</reference>
<dbReference type="RefSeq" id="WP_272087609.1">
    <property type="nucleotide sequence ID" value="NZ_JAQNDL010000002.1"/>
</dbReference>
<comment type="caution">
    <text evidence="1">The sequence shown here is derived from an EMBL/GenBank/DDBJ whole genome shotgun (WGS) entry which is preliminary data.</text>
</comment>
<accession>A0ABT5E0Z8</accession>
<gene>
    <name evidence="1" type="ORF">POL25_19490</name>
</gene>
<evidence type="ECO:0000313" key="2">
    <source>
        <dbReference type="Proteomes" id="UP001221686"/>
    </source>
</evidence>
<organism evidence="1 2">
    <name type="scientific">Nannocystis bainbridge</name>
    <dbReference type="NCBI Taxonomy" id="2995303"/>
    <lineage>
        <taxon>Bacteria</taxon>
        <taxon>Pseudomonadati</taxon>
        <taxon>Myxococcota</taxon>
        <taxon>Polyangia</taxon>
        <taxon>Nannocystales</taxon>
        <taxon>Nannocystaceae</taxon>
        <taxon>Nannocystis</taxon>
    </lineage>
</organism>
<protein>
    <submittedName>
        <fullName evidence="1">Uncharacterized protein</fullName>
    </submittedName>
</protein>
<keyword evidence="2" id="KW-1185">Reference proteome</keyword>